<dbReference type="InterPro" id="IPR036264">
    <property type="entry name" value="Bact_exopeptidase_dim_dom"/>
</dbReference>
<dbReference type="AlphaFoldDB" id="A0A223S548"/>
<comment type="similarity">
    <text evidence="2">Belongs to the peptidase M20A family.</text>
</comment>
<evidence type="ECO:0000256" key="2">
    <source>
        <dbReference type="ARBA" id="ARBA00006247"/>
    </source>
</evidence>
<dbReference type="PANTHER" id="PTHR43808">
    <property type="entry name" value="ACETYLORNITHINE DEACETYLASE"/>
    <property type="match status" value="1"/>
</dbReference>
<dbReference type="RefSeq" id="WP_094932370.1">
    <property type="nucleotide sequence ID" value="NZ_CP022753.1"/>
</dbReference>
<dbReference type="InterPro" id="IPR050072">
    <property type="entry name" value="Peptidase_M20A"/>
</dbReference>
<dbReference type="Proteomes" id="UP000215005">
    <property type="component" value="Chromosome"/>
</dbReference>
<evidence type="ECO:0000256" key="5">
    <source>
        <dbReference type="ARBA" id="ARBA00022833"/>
    </source>
</evidence>
<feature type="domain" description="Peptidase M20 dimerisation" evidence="7">
    <location>
        <begin position="221"/>
        <end position="353"/>
    </location>
</feature>
<dbReference type="NCBIfam" id="NF005913">
    <property type="entry name" value="PRK07906.1"/>
    <property type="match status" value="1"/>
</dbReference>
<dbReference type="PANTHER" id="PTHR43808:SF8">
    <property type="entry name" value="PEPTIDASE M20 DIMERISATION DOMAIN-CONTAINING PROTEIN"/>
    <property type="match status" value="1"/>
</dbReference>
<dbReference type="Gene3D" id="3.30.70.360">
    <property type="match status" value="1"/>
</dbReference>
<evidence type="ECO:0000259" key="7">
    <source>
        <dbReference type="Pfam" id="PF07687"/>
    </source>
</evidence>
<keyword evidence="4" id="KW-0378">Hydrolase</keyword>
<comment type="cofactor">
    <cofactor evidence="1">
        <name>Zn(2+)</name>
        <dbReference type="ChEBI" id="CHEBI:29105"/>
    </cofactor>
</comment>
<dbReference type="OrthoDB" id="7055905at2"/>
<dbReference type="InterPro" id="IPR001261">
    <property type="entry name" value="ArgE/DapE_CS"/>
</dbReference>
<evidence type="ECO:0000256" key="1">
    <source>
        <dbReference type="ARBA" id="ARBA00001947"/>
    </source>
</evidence>
<dbReference type="GO" id="GO:0016787">
    <property type="term" value="F:hydrolase activity"/>
    <property type="evidence" value="ECO:0007669"/>
    <property type="project" value="UniProtKB-KW"/>
</dbReference>
<evidence type="ECO:0000313" key="9">
    <source>
        <dbReference type="Proteomes" id="UP000215005"/>
    </source>
</evidence>
<keyword evidence="5" id="KW-0862">Zinc</keyword>
<feature type="region of interest" description="Disordered" evidence="6">
    <location>
        <begin position="1"/>
        <end position="22"/>
    </location>
</feature>
<evidence type="ECO:0000256" key="6">
    <source>
        <dbReference type="SAM" id="MobiDB-lite"/>
    </source>
</evidence>
<keyword evidence="9" id="KW-1185">Reference proteome</keyword>
<dbReference type="PROSITE" id="PS00759">
    <property type="entry name" value="ARGE_DAPE_CPG2_2"/>
    <property type="match status" value="1"/>
</dbReference>
<dbReference type="InterPro" id="IPR002933">
    <property type="entry name" value="Peptidase_M20"/>
</dbReference>
<evidence type="ECO:0000256" key="3">
    <source>
        <dbReference type="ARBA" id="ARBA00022723"/>
    </source>
</evidence>
<reference evidence="8 9" key="1">
    <citation type="submission" date="2017-08" db="EMBL/GenBank/DDBJ databases">
        <title>The complete genome sequence of Nocardiopsis gilva YIM 90087.</title>
        <authorList>
            <person name="Yin M."/>
            <person name="Tang S."/>
        </authorList>
    </citation>
    <scope>NUCLEOTIDE SEQUENCE [LARGE SCALE GENOMIC DNA]</scope>
    <source>
        <strain evidence="8 9">YIM 90087</strain>
    </source>
</reference>
<dbReference type="Pfam" id="PF07687">
    <property type="entry name" value="M20_dimer"/>
    <property type="match status" value="1"/>
</dbReference>
<dbReference type="Gene3D" id="3.40.630.10">
    <property type="entry name" value="Zn peptidases"/>
    <property type="match status" value="1"/>
</dbReference>
<accession>A0A223S548</accession>
<protein>
    <recommendedName>
        <fullName evidence="7">Peptidase M20 dimerisation domain-containing protein</fullName>
    </recommendedName>
</protein>
<name>A0A223S548_9ACTN</name>
<sequence>MLRDSASADGGGDTAARPTAEAADWTVVDDEVVRFTSELIRLDTTNRGGGDGRERPAAEYIAERLGEAGLDPVILESAPGRANVVVRVSGSNPAAPGLLVHGHLDVVPADPAQWTVHPFSGEVRDGLVWGRGAIDMKNADATMVALARSWARTGRRPRRDLVFAFTADEEGTGGYGAEWLAREHAALFEGCTEGISESGAYTFHTHAERGAPVRLYPIGAGERGSAWLTLTATGRAGHGAKPNHDNAVGALAAAVARIQAHQWPVRLTPVTRAAITEIAAAVGIKVDLDAPDFDPERDLDTLLERLGPAANLLRPTVRNSTNPTMLEAGYKVNVIPETATAGVDGRVLPGAEDEFRATLDRLTGPRVEWDYHHRSVPLMAPVESPTYAAMRSALLAHDPDAHVVPVCLSGGTDAKQFSALGISGYGFTPLRLPPELNYAALFHGVDERVPVDALRFGARVMDRFLTTVES</sequence>
<dbReference type="SUPFAM" id="SSF53187">
    <property type="entry name" value="Zn-dependent exopeptidases"/>
    <property type="match status" value="1"/>
</dbReference>
<dbReference type="KEGG" id="ngv:CDO52_11155"/>
<organism evidence="8 9">
    <name type="scientific">Nocardiopsis gilva YIM 90087</name>
    <dbReference type="NCBI Taxonomy" id="1235441"/>
    <lineage>
        <taxon>Bacteria</taxon>
        <taxon>Bacillati</taxon>
        <taxon>Actinomycetota</taxon>
        <taxon>Actinomycetes</taxon>
        <taxon>Streptosporangiales</taxon>
        <taxon>Nocardiopsidaceae</taxon>
        <taxon>Nocardiopsis</taxon>
    </lineage>
</organism>
<dbReference type="InterPro" id="IPR011650">
    <property type="entry name" value="Peptidase_M20_dimer"/>
</dbReference>
<dbReference type="Gene3D" id="1.10.150.900">
    <property type="match status" value="1"/>
</dbReference>
<keyword evidence="3" id="KW-0479">Metal-binding</keyword>
<dbReference type="PROSITE" id="PS00758">
    <property type="entry name" value="ARGE_DAPE_CPG2_1"/>
    <property type="match status" value="1"/>
</dbReference>
<dbReference type="EMBL" id="CP022753">
    <property type="protein sequence ID" value="ASU83262.1"/>
    <property type="molecule type" value="Genomic_DNA"/>
</dbReference>
<evidence type="ECO:0000256" key="4">
    <source>
        <dbReference type="ARBA" id="ARBA00022801"/>
    </source>
</evidence>
<dbReference type="FunFam" id="1.10.150.900:FF:000002">
    <property type="entry name" value="M20/M25/M40 family peptidase"/>
    <property type="match status" value="1"/>
</dbReference>
<evidence type="ECO:0000313" key="8">
    <source>
        <dbReference type="EMBL" id="ASU83262.1"/>
    </source>
</evidence>
<proteinExistence type="inferred from homology"/>
<dbReference type="GO" id="GO:0046872">
    <property type="term" value="F:metal ion binding"/>
    <property type="evidence" value="ECO:0007669"/>
    <property type="project" value="UniProtKB-KW"/>
</dbReference>
<gene>
    <name evidence="8" type="ORF">CDO52_11155</name>
</gene>
<dbReference type="SUPFAM" id="SSF55031">
    <property type="entry name" value="Bacterial exopeptidase dimerisation domain"/>
    <property type="match status" value="1"/>
</dbReference>
<dbReference type="Pfam" id="PF01546">
    <property type="entry name" value="Peptidase_M20"/>
    <property type="match status" value="1"/>
</dbReference>